<dbReference type="SUPFAM" id="SSF48371">
    <property type="entry name" value="ARM repeat"/>
    <property type="match status" value="1"/>
</dbReference>
<dbReference type="Pfam" id="PF20206">
    <property type="entry name" value="Tra1_ring"/>
    <property type="match status" value="1"/>
</dbReference>
<feature type="region of interest" description="Disordered" evidence="1">
    <location>
        <begin position="65"/>
        <end position="84"/>
    </location>
</feature>
<evidence type="ECO:0000313" key="2">
    <source>
        <dbReference type="EMBL" id="ANB14813.1"/>
    </source>
</evidence>
<gene>
    <name evidence="2" type="primary">TRA1</name>
    <name evidence="2" type="ORF">AWJ20_2425</name>
</gene>
<accession>A0A167F496</accession>
<dbReference type="InterPro" id="IPR016024">
    <property type="entry name" value="ARM-type_fold"/>
</dbReference>
<dbReference type="RefSeq" id="XP_018737290.1">
    <property type="nucleotide sequence ID" value="XM_018879367.1"/>
</dbReference>
<dbReference type="OrthoDB" id="5570127at2759"/>
<protein>
    <submittedName>
        <fullName evidence="2">Histone acetyltransferase TRA1</fullName>
    </submittedName>
</protein>
<feature type="compositionally biased region" description="Acidic residues" evidence="1">
    <location>
        <begin position="430"/>
        <end position="441"/>
    </location>
</feature>
<feature type="compositionally biased region" description="Acidic residues" evidence="1">
    <location>
        <begin position="398"/>
        <end position="413"/>
    </location>
</feature>
<dbReference type="GO" id="GO:0006281">
    <property type="term" value="P:DNA repair"/>
    <property type="evidence" value="ECO:0007669"/>
    <property type="project" value="TreeGrafter"/>
</dbReference>
<feature type="compositionally biased region" description="Low complexity" evidence="1">
    <location>
        <begin position="65"/>
        <end position="76"/>
    </location>
</feature>
<feature type="compositionally biased region" description="Basic and acidic residues" evidence="1">
    <location>
        <begin position="414"/>
        <end position="429"/>
    </location>
</feature>
<keyword evidence="2" id="KW-0808">Transferase</keyword>
<feature type="compositionally biased region" description="Basic and acidic residues" evidence="1">
    <location>
        <begin position="369"/>
        <end position="397"/>
    </location>
</feature>
<dbReference type="PANTHER" id="PTHR11139">
    <property type="entry name" value="ATAXIA TELANGIECTASIA MUTATED ATM -RELATED"/>
    <property type="match status" value="1"/>
</dbReference>
<dbReference type="GO" id="GO:0016740">
    <property type="term" value="F:transferase activity"/>
    <property type="evidence" value="ECO:0007669"/>
    <property type="project" value="UniProtKB-KW"/>
</dbReference>
<reference evidence="2 3" key="1">
    <citation type="submission" date="2016-02" db="EMBL/GenBank/DDBJ databases">
        <title>Complete genome sequence and transcriptome regulation of the pentose utilising yeast Sugiyamaella lignohabitans.</title>
        <authorList>
            <person name="Bellasio M."/>
            <person name="Peymann A."/>
            <person name="Valli M."/>
            <person name="Sipitzky M."/>
            <person name="Graf A."/>
            <person name="Sauer M."/>
            <person name="Marx H."/>
            <person name="Mattanovich D."/>
        </authorList>
    </citation>
    <scope>NUCLEOTIDE SEQUENCE [LARGE SCALE GENOMIC DNA]</scope>
    <source>
        <strain evidence="2 3">CBS 10342</strain>
    </source>
</reference>
<dbReference type="InterPro" id="IPR050517">
    <property type="entry name" value="DDR_Repair_Kinase"/>
</dbReference>
<keyword evidence="3" id="KW-1185">Reference proteome</keyword>
<dbReference type="GO" id="GO:0006355">
    <property type="term" value="P:regulation of DNA-templated transcription"/>
    <property type="evidence" value="ECO:0007669"/>
    <property type="project" value="TreeGrafter"/>
</dbReference>
<evidence type="ECO:0000256" key="1">
    <source>
        <dbReference type="SAM" id="MobiDB-lite"/>
    </source>
</evidence>
<feature type="region of interest" description="Disordered" evidence="1">
    <location>
        <begin position="369"/>
        <end position="441"/>
    </location>
</feature>
<sequence>MNLLQVENEDNGVLCMKILNNLHRAYKAQLLDQVRPFLDLVVQIYKNIPQVVIDLFGSDNASNTNTTNASAGTPTSFQSPKPLSPTTGADLGVEASSRPLQKAMFSFKVLTECPIIIVLLYSAHKQLVNESLPVFIPHIIEMLGLQAAPQAKEHAAAAAKGEVYTSISPQIKNRTAYGEFIVAQVKTMSFLAYALRGFSSSLKQYHKVIPDFIVRLLEDCPCELSAARKELLVATRHILNTDFRTIFIPKVDILLNEKVLIGEGLTVHETLRPLAYSTMADLVHHVRSELTSEQIWKTVRVYCRNMQDNTLATSFQIMSAKLLLNLVERIMKLPDSEEGRQIMVLILNAFVERFSSLNRSYAGYMKKDRETKERLDQEKEAEKVKEKETESQGKASDEQPDSDAMDVDGPESENQDKSDIAEKTDKSEGDAEVPSDSTDVETEDFNYFEIQSYSVIKIHPDNDNNELKDAKYIFKNLMNFLKTVMFGLKSCNPPPPNQNFTPALWQESARMFNYEQITIFRRLFREGISGHLFFASKTNNPGYGDESSKEGLDLSGPSLPIISSKDEKDLMEAFATVFIHIDPASFNEIVDAELPFLYESMFANPALLHIPQFFLASEATSANFSGLLISFLKSKLPELGDGNAVKANILIRLFKLCFMAVNLFPAANETVILPHLKDLIIKSMEYTTTAKEPVVYFHLLRTLFRSIGGGRFELLYKEVLPLLHVLLESLNKLLATARKPQERDIYVLLCLTVPVRLSFLVPHLNYLMRPLVLALNGSQELVSQGLRTLELCVDNLTAAYFDPIIEPVIGEVMAALWKHLRPLPYYHQHSHTTLRVLGKLGGRNRSFLTAPNNLQATSVLDQDASVLVSFDGIPSEKPVKITPGVECALSVLEDLRIPSHYRIKAFEYLSGVLKLFINTSEVPDDLAARIKACVDVIINPEFPEKVDQPLPDGTSKDYGKRRLQNQLVEKLLEAVFFATSIPEVKDDALALIKNLCEHNTVVELGDFVLEKRKVLRPFELEENEGIPYIDPRSLLSVIIYALSHYNPVVKETGKQAIHYIYDAGVIFFGSRDEVHRFPMFRSLFGKLSHTCFEEQYFRKAGACLGLKTLIQDLGMPVSWISSRQVEFARTMFFVLKDVPTDVPSNVRKDASSLLFYVLGECNKNLTPEQLADRPFRQLSGLLAYELGTANFAVREASKEALGILAKVTNKSVTEILRQVTNIFLGPIFGKPLRALPFPMQIGYIDCISFCLSLPEPLLEFNEELTRLLLEALALVDAEDESLTSAHRVFEYNTSEQLVQLRIVCIQLLSLALTTSDQLSVQQPQTRNKIIAVFFKTLYSRSSKVVDAAHLGLKKVLAQNSKIPKDLLQNGLRPILMNLSDHKRLTAPGLEGLARLLELLTYYFKVEIGKKLLDHLKAWAEPSQLHQNSVKTLSSQQNIQIIVAIFNVFHLLPPTAHMFMNDLIVNLFDLEKSLRRQHESPFRDPIAKFLNRYPKETLDYFLPKLSESTYGRFFASILNNQHCADLRKFARENIDTVRSAIAGEAPPEAKSVGICNFTYTMRALAKDDPSWIVGQKQYVNDICSSVGDLLKTSTASLMSPLYLQVDQAIEELQLLIVVYMEQVEKDEEMIFSVINILNSSNATISYAFRDYIFNSVVVSTEVEKRRLYLMKSIDMISNRAVCIAARTFVVKNIINPILIVEGRRNGDLSNLLEKCTGTARGNSWLDAVHAKIWRPSSSSSEDGEGVGTIDHFRFELLQMSALLIKLAPLLVADARKDIIKFGWNYIKLEDIVSKQSAYVLIAYFISSYDTLSKIVIQIYVALLKTHQNEAKSLVKQALDLLAPVLVKRVNSPLWAKWPRRVLSEDGHNVSQVINIYQFIVRQPELFFEFRDHFVPSIISVMPKLSFLSNSSSENQTLAVDLAELILKWENMAEALPKPSDAEKVEKDEKAEDGKDADKVETIPQAYFVPFTQREACITYLIRFVCLSPHKVIENPLGKRILSILSELLSTKHWPEVVVKLSFFERSLVQNELTAPNAIAFCLNALEVIKVTLERRDSKWILSNLHRLERLLEKCVRSNNTGKF</sequence>
<dbReference type="Pfam" id="PF20175">
    <property type="entry name" value="Tra1_central"/>
    <property type="match status" value="1"/>
</dbReference>
<dbReference type="EMBL" id="CP014503">
    <property type="protein sequence ID" value="ANB14813.1"/>
    <property type="molecule type" value="Genomic_DNA"/>
</dbReference>
<name>A0A167F496_9ASCO</name>
<dbReference type="GeneID" id="30034335"/>
<organism evidence="2 3">
    <name type="scientific">Sugiyamaella lignohabitans</name>
    <dbReference type="NCBI Taxonomy" id="796027"/>
    <lineage>
        <taxon>Eukaryota</taxon>
        <taxon>Fungi</taxon>
        <taxon>Dikarya</taxon>
        <taxon>Ascomycota</taxon>
        <taxon>Saccharomycotina</taxon>
        <taxon>Dipodascomycetes</taxon>
        <taxon>Dipodascales</taxon>
        <taxon>Trichomonascaceae</taxon>
        <taxon>Sugiyamaella</taxon>
    </lineage>
</organism>
<dbReference type="GO" id="GO:0035267">
    <property type="term" value="C:NuA4 histone acetyltransferase complex"/>
    <property type="evidence" value="ECO:0007669"/>
    <property type="project" value="TreeGrafter"/>
</dbReference>
<dbReference type="KEGG" id="slb:AWJ20_2425"/>
<dbReference type="InterPro" id="IPR046807">
    <property type="entry name" value="Tra1_central"/>
</dbReference>
<evidence type="ECO:0000313" key="3">
    <source>
        <dbReference type="Proteomes" id="UP000189580"/>
    </source>
</evidence>
<proteinExistence type="predicted"/>
<dbReference type="InterPro" id="IPR046805">
    <property type="entry name" value="Tra1_ring"/>
</dbReference>
<dbReference type="Proteomes" id="UP000189580">
    <property type="component" value="Chromosome b"/>
</dbReference>
<dbReference type="PANTHER" id="PTHR11139:SF1">
    <property type="entry name" value="TRANSFORMATION_TRANSCRIPTION DOMAIN-ASSOCIATED PROTEIN"/>
    <property type="match status" value="1"/>
</dbReference>
<dbReference type="GO" id="GO:0005634">
    <property type="term" value="C:nucleus"/>
    <property type="evidence" value="ECO:0007669"/>
    <property type="project" value="TreeGrafter"/>
</dbReference>
<dbReference type="GO" id="GO:0000124">
    <property type="term" value="C:SAGA complex"/>
    <property type="evidence" value="ECO:0007669"/>
    <property type="project" value="TreeGrafter"/>
</dbReference>